<evidence type="ECO:0000313" key="3">
    <source>
        <dbReference type="Proteomes" id="UP000660729"/>
    </source>
</evidence>
<dbReference type="EMBL" id="JABCIY010000041">
    <property type="protein sequence ID" value="KAF7195220.1"/>
    <property type="molecule type" value="Genomic_DNA"/>
</dbReference>
<feature type="domain" description="Heterokaryon incompatibility" evidence="1">
    <location>
        <begin position="50"/>
        <end position="203"/>
    </location>
</feature>
<accession>A0A8H6VKN0</accession>
<protein>
    <submittedName>
        <fullName evidence="2">Heterokaryon incompatibility protein 6, OR allele</fullName>
    </submittedName>
</protein>
<dbReference type="InterPro" id="IPR052895">
    <property type="entry name" value="HetReg/Transcr_Mod"/>
</dbReference>
<dbReference type="Proteomes" id="UP000660729">
    <property type="component" value="Unassembled WGS sequence"/>
</dbReference>
<dbReference type="PANTHER" id="PTHR24148">
    <property type="entry name" value="ANKYRIN REPEAT DOMAIN-CONTAINING PROTEIN 39 HOMOLOG-RELATED"/>
    <property type="match status" value="1"/>
</dbReference>
<proteinExistence type="predicted"/>
<reference evidence="2" key="1">
    <citation type="submission" date="2020-04" db="EMBL/GenBank/DDBJ databases">
        <title>Draft genome resource of the tomato pathogen Pseudocercospora fuligena.</title>
        <authorList>
            <person name="Zaccaron A."/>
        </authorList>
    </citation>
    <scope>NUCLEOTIDE SEQUENCE</scope>
    <source>
        <strain evidence="2">PF001</strain>
    </source>
</reference>
<comment type="caution">
    <text evidence="2">The sequence shown here is derived from an EMBL/GenBank/DDBJ whole genome shotgun (WGS) entry which is preliminary data.</text>
</comment>
<evidence type="ECO:0000313" key="2">
    <source>
        <dbReference type="EMBL" id="KAF7195220.1"/>
    </source>
</evidence>
<dbReference type="AlphaFoldDB" id="A0A8H6VKN0"/>
<name>A0A8H6VKN0_9PEZI</name>
<dbReference type="PANTHER" id="PTHR24148:SF73">
    <property type="entry name" value="HET DOMAIN PROTEIN (AFU_ORTHOLOGUE AFUA_8G01020)"/>
    <property type="match status" value="1"/>
</dbReference>
<dbReference type="Pfam" id="PF06985">
    <property type="entry name" value="HET"/>
    <property type="match status" value="1"/>
</dbReference>
<sequence>MAERQVDDPGYAYERLKDASQIRVLDLQPGSWKDDIHARLRTVARNEAKYEALSYVWGPRTQGRTLYLDKKHKVSITDNLFLALRRLRKKWTARTLWIDAVCINQLDNVEKSEQVASMADTYRDAKIVNVWLGESIPARSIHLKYAFAPEPSTVSTSRHLRQVVNNLASHVTWFCQNLVHHNQVAASENDIEPWHTRAWTLQEAALARKVRFCLGRARLVTYSDDSVAKGFLSFEEHERCALRLNISTGDLISIRGRVQDRSPRERIGLIQIISVLRGTSATDPRDLVYGILGILREDMQQLIVSDYTLTFAEVCATATAAALRTSTIEALAYVKFKDDESASWVSWAVDFACKHDGGKFSLMFCLQRSVIIASFGSTTLGILGRTFGIAAESKSSESRPSECYLRKGEQECRGPLNVVGDFLKYAKEACGCALLVKLSNGVEVLAPGVVQPGDQLVRLCYTTAFRDVAPEVFIWLRPNGNTFLFRGLGLVLGSTVYTGNYHGWNPEFTDDRTEAVKQAGFETFLVR</sequence>
<dbReference type="InterPro" id="IPR010730">
    <property type="entry name" value="HET"/>
</dbReference>
<gene>
    <name evidence="2" type="ORF">HII31_03426</name>
</gene>
<keyword evidence="3" id="KW-1185">Reference proteome</keyword>
<dbReference type="OrthoDB" id="194358at2759"/>
<evidence type="ECO:0000259" key="1">
    <source>
        <dbReference type="Pfam" id="PF06985"/>
    </source>
</evidence>
<organism evidence="2 3">
    <name type="scientific">Pseudocercospora fuligena</name>
    <dbReference type="NCBI Taxonomy" id="685502"/>
    <lineage>
        <taxon>Eukaryota</taxon>
        <taxon>Fungi</taxon>
        <taxon>Dikarya</taxon>
        <taxon>Ascomycota</taxon>
        <taxon>Pezizomycotina</taxon>
        <taxon>Dothideomycetes</taxon>
        <taxon>Dothideomycetidae</taxon>
        <taxon>Mycosphaerellales</taxon>
        <taxon>Mycosphaerellaceae</taxon>
        <taxon>Pseudocercospora</taxon>
    </lineage>
</organism>